<evidence type="ECO:0000313" key="2">
    <source>
        <dbReference type="Proteomes" id="UP001593833"/>
    </source>
</evidence>
<comment type="caution">
    <text evidence="1">The sequence shown here is derived from an EMBL/GenBank/DDBJ whole genome shotgun (WGS) entry which is preliminary data.</text>
</comment>
<dbReference type="Proteomes" id="UP001593833">
    <property type="component" value="Unassembled WGS sequence"/>
</dbReference>
<organism evidence="1 2">
    <name type="scientific">Eiseniibacteriota bacterium</name>
    <dbReference type="NCBI Taxonomy" id="2212470"/>
    <lineage>
        <taxon>Bacteria</taxon>
        <taxon>Candidatus Eiseniibacteriota</taxon>
    </lineage>
</organism>
<protein>
    <submittedName>
        <fullName evidence="1">Type VI secretion system baseplate subunit TssK</fullName>
    </submittedName>
</protein>
<dbReference type="PANTHER" id="PTHR35566">
    <property type="entry name" value="BLR3599 PROTEIN"/>
    <property type="match status" value="1"/>
</dbReference>
<keyword evidence="2" id="KW-1185">Reference proteome</keyword>
<name>A0ABV6YMH1_UNCEI</name>
<evidence type="ECO:0000313" key="1">
    <source>
        <dbReference type="EMBL" id="MFC1573522.1"/>
    </source>
</evidence>
<reference evidence="1 2" key="1">
    <citation type="submission" date="2024-09" db="EMBL/GenBank/DDBJ databases">
        <authorList>
            <person name="D'Angelo T."/>
        </authorList>
    </citation>
    <scope>NUCLEOTIDE SEQUENCE [LARGE SCALE GENOMIC DNA]</scope>
    <source>
        <strain evidence="1">SAG AM-320-E07</strain>
    </source>
</reference>
<proteinExistence type="predicted"/>
<gene>
    <name evidence="1" type="primary">tssK</name>
    <name evidence="1" type="ORF">ACFL6M_08005</name>
</gene>
<dbReference type="Pfam" id="PF05936">
    <property type="entry name" value="T6SS_VasE"/>
    <property type="match status" value="1"/>
</dbReference>
<feature type="non-terminal residue" evidence="1">
    <location>
        <position position="1"/>
    </location>
</feature>
<dbReference type="InterPro" id="IPR010263">
    <property type="entry name" value="T6SS_TssK"/>
</dbReference>
<sequence length="164" mass="18176">SHEDAGPVFTDLKRLIVELLELKDTTGYHVLPLEPAGEGRFQARIEKDSLLQPTAAIFLSVASEEIGEKELGTHMARIIVASPDRIEQKLSLNLRGLPLQLVTVPPPAIPRRRNTWYYQLDTRGSTSEAQKDWEAIAAARALAIDIPKDIRTAQFELLGLEGAQ</sequence>
<dbReference type="PANTHER" id="PTHR35566:SF1">
    <property type="entry name" value="TYPE VI SECRETION SYSTEM BASEPLATE COMPONENT TSSK1"/>
    <property type="match status" value="1"/>
</dbReference>
<dbReference type="EMBL" id="JBHPKH010000199">
    <property type="protein sequence ID" value="MFC1573522.1"/>
    <property type="molecule type" value="Genomic_DNA"/>
</dbReference>
<accession>A0ABV6YMH1</accession>